<proteinExistence type="predicted"/>
<dbReference type="SUPFAM" id="SSF53383">
    <property type="entry name" value="PLP-dependent transferases"/>
    <property type="match status" value="1"/>
</dbReference>
<accession>A0A916DNY6</accession>
<dbReference type="InterPro" id="IPR011340">
    <property type="entry name" value="Cys_dSase-rel"/>
</dbReference>
<dbReference type="InterPro" id="IPR015421">
    <property type="entry name" value="PyrdxlP-dep_Trfase_major"/>
</dbReference>
<dbReference type="EMBL" id="AP026867">
    <property type="protein sequence ID" value="BDS09846.1"/>
    <property type="molecule type" value="Genomic_DNA"/>
</dbReference>
<sequence>MKLDLDFVRKEYPSLREDYVFFDNAGGSQTLQRVMNKITEYYMTSDVQLGASYSLSTLARERVNSGTAQIAKTLNTKLAHEAIIGSSSTALIRLFSIVIGQTLKAGDEIIISNADHEANISPWKSLAEKGIVIKIWEFNTTSFRLELEDLKALMTSKTKLVAFCHVSNIFGTIHPVKEITAYIHSQGALSFVDGVAYAPHRLPDVQELNVDFYVYSIYKVFGPHIGVLYGKEEHLLRLPGINHSFIPPDDLPYKFQPGGPNYELTYSLNGIVEYLQAVAQHHGIDPKASVREQLQFAYDLFDAHEELLVQRLLDFLMQKPNVRLIGEKTADKAIRVSTIAFVVNGMHSSEIDAKVAAQNIGIKTGNFYAKGITKALDLDKQGGVVRVSIAHYNTLEELERLIAVFEQIL</sequence>
<dbReference type="Gene3D" id="3.40.640.10">
    <property type="entry name" value="Type I PLP-dependent aspartate aminotransferase-like (Major domain)"/>
    <property type="match status" value="1"/>
</dbReference>
<dbReference type="NCBIfam" id="TIGR01976">
    <property type="entry name" value="am_tr_V_VC1184"/>
    <property type="match status" value="1"/>
</dbReference>
<keyword evidence="1" id="KW-0663">Pyridoxal phosphate</keyword>
<reference evidence="3" key="1">
    <citation type="submission" date="2022-09" db="EMBL/GenBank/DDBJ databases">
        <title>Aureispira anguillicida sp. nov., isolated from Leptocephalus of Japanese eel Anguilla japonica.</title>
        <authorList>
            <person name="Yuasa K."/>
            <person name="Mekata T."/>
            <person name="Ikunari K."/>
        </authorList>
    </citation>
    <scope>NUCLEOTIDE SEQUENCE</scope>
    <source>
        <strain evidence="3">EL160426</strain>
    </source>
</reference>
<dbReference type="Proteomes" id="UP001060919">
    <property type="component" value="Chromosome"/>
</dbReference>
<dbReference type="Pfam" id="PF00266">
    <property type="entry name" value="Aminotran_5"/>
    <property type="match status" value="1"/>
</dbReference>
<evidence type="ECO:0000313" key="3">
    <source>
        <dbReference type="EMBL" id="BDS09846.1"/>
    </source>
</evidence>
<evidence type="ECO:0000313" key="4">
    <source>
        <dbReference type="Proteomes" id="UP001060919"/>
    </source>
</evidence>
<gene>
    <name evidence="3" type="ORF">AsAng_0005510</name>
</gene>
<dbReference type="PANTHER" id="PTHR43586">
    <property type="entry name" value="CYSTEINE DESULFURASE"/>
    <property type="match status" value="1"/>
</dbReference>
<feature type="domain" description="Aminotransferase class V" evidence="2">
    <location>
        <begin position="20"/>
        <end position="401"/>
    </location>
</feature>
<dbReference type="Gene3D" id="3.90.1150.10">
    <property type="entry name" value="Aspartate Aminotransferase, domain 1"/>
    <property type="match status" value="1"/>
</dbReference>
<dbReference type="InterPro" id="IPR015422">
    <property type="entry name" value="PyrdxlP-dep_Trfase_small"/>
</dbReference>
<dbReference type="AlphaFoldDB" id="A0A916DNY6"/>
<organism evidence="3 4">
    <name type="scientific">Aureispira anguillae</name>
    <dbReference type="NCBI Taxonomy" id="2864201"/>
    <lineage>
        <taxon>Bacteria</taxon>
        <taxon>Pseudomonadati</taxon>
        <taxon>Bacteroidota</taxon>
        <taxon>Saprospiria</taxon>
        <taxon>Saprospirales</taxon>
        <taxon>Saprospiraceae</taxon>
        <taxon>Aureispira</taxon>
    </lineage>
</organism>
<dbReference type="PANTHER" id="PTHR43586:SF21">
    <property type="entry name" value="PYRIDOXAL PHOSPHATE (PLP)-DEPENDENT ASPARTATE AMINOTRANSFERASE SUPERFAMILY"/>
    <property type="match status" value="1"/>
</dbReference>
<keyword evidence="4" id="KW-1185">Reference proteome</keyword>
<dbReference type="InterPro" id="IPR015424">
    <property type="entry name" value="PyrdxlP-dep_Trfase"/>
</dbReference>
<protein>
    <submittedName>
        <fullName evidence="3">Cysteine desulfurase-like protein</fullName>
    </submittedName>
</protein>
<name>A0A916DNY6_9BACT</name>
<evidence type="ECO:0000256" key="1">
    <source>
        <dbReference type="ARBA" id="ARBA00022898"/>
    </source>
</evidence>
<dbReference type="RefSeq" id="WP_264791199.1">
    <property type="nucleotide sequence ID" value="NZ_AP026867.1"/>
</dbReference>
<evidence type="ECO:0000259" key="2">
    <source>
        <dbReference type="Pfam" id="PF00266"/>
    </source>
</evidence>
<dbReference type="InterPro" id="IPR000192">
    <property type="entry name" value="Aminotrans_V_dom"/>
</dbReference>
<dbReference type="KEGG" id="aup:AsAng_0005510"/>